<dbReference type="PANTHER" id="PTHR33695:SF1">
    <property type="entry name" value="LIPOPROTEIN SIGNAL PEPTIDASE"/>
    <property type="match status" value="1"/>
</dbReference>
<keyword evidence="7 9" id="KW-1133">Transmembrane helix</keyword>
<feature type="active site" evidence="9">
    <location>
        <position position="129"/>
    </location>
</feature>
<evidence type="ECO:0000256" key="9">
    <source>
        <dbReference type="HAMAP-Rule" id="MF_00161"/>
    </source>
</evidence>
<dbReference type="Proteomes" id="UP000034154">
    <property type="component" value="Unassembled WGS sequence"/>
</dbReference>
<evidence type="ECO:0000256" key="1">
    <source>
        <dbReference type="ARBA" id="ARBA00006139"/>
    </source>
</evidence>
<evidence type="ECO:0000256" key="10">
    <source>
        <dbReference type="RuleBase" id="RU004181"/>
    </source>
</evidence>
<evidence type="ECO:0000256" key="8">
    <source>
        <dbReference type="ARBA" id="ARBA00023136"/>
    </source>
</evidence>
<comment type="caution">
    <text evidence="9">Lacks conserved residue(s) required for the propagation of feature annotation.</text>
</comment>
<dbReference type="GO" id="GO:0004190">
    <property type="term" value="F:aspartic-type endopeptidase activity"/>
    <property type="evidence" value="ECO:0007669"/>
    <property type="project" value="UniProtKB-UniRule"/>
</dbReference>
<evidence type="ECO:0000313" key="11">
    <source>
        <dbReference type="EMBL" id="KKT69684.1"/>
    </source>
</evidence>
<dbReference type="Pfam" id="PF01252">
    <property type="entry name" value="Peptidase_A8"/>
    <property type="match status" value="1"/>
</dbReference>
<dbReference type="PANTHER" id="PTHR33695">
    <property type="entry name" value="LIPOPROTEIN SIGNAL PEPTIDASE"/>
    <property type="match status" value="1"/>
</dbReference>
<reference evidence="11 12" key="1">
    <citation type="journal article" date="2015" name="Nature">
        <title>rRNA introns, odd ribosomes, and small enigmatic genomes across a large radiation of phyla.</title>
        <authorList>
            <person name="Brown C.T."/>
            <person name="Hug L.A."/>
            <person name="Thomas B.C."/>
            <person name="Sharon I."/>
            <person name="Castelle C.J."/>
            <person name="Singh A."/>
            <person name="Wilkins M.J."/>
            <person name="Williams K.H."/>
            <person name="Banfield J.F."/>
        </authorList>
    </citation>
    <scope>NUCLEOTIDE SEQUENCE [LARGE SCALE GENOMIC DNA]</scope>
</reference>
<feature type="transmembrane region" description="Helical" evidence="9">
    <location>
        <begin position="116"/>
        <end position="141"/>
    </location>
</feature>
<dbReference type="EC" id="3.4.23.36" evidence="9"/>
<evidence type="ECO:0000256" key="7">
    <source>
        <dbReference type="ARBA" id="ARBA00022989"/>
    </source>
</evidence>
<evidence type="ECO:0000313" key="12">
    <source>
        <dbReference type="Proteomes" id="UP000034154"/>
    </source>
</evidence>
<gene>
    <name evidence="9" type="primary">lspA</name>
    <name evidence="11" type="ORF">UW63_C0049G0003</name>
</gene>
<dbReference type="NCBIfam" id="TIGR00077">
    <property type="entry name" value="lspA"/>
    <property type="match status" value="1"/>
</dbReference>
<sequence length="147" mass="16016">MKTKQKILVVAAAFLVILDEWLKNLALKSFPGESEISGKHFLELAVHKNLGIAFDLPIWLPLVAILTVIVIAGLLFVAIQNKKTQPWIAASALIIICGAVGNLIDRLVYGFTVDYLIIPVTGSAFNLSDLVIISGLILLIVKKQKKT</sequence>
<comment type="pathway">
    <text evidence="9">Protein modification; lipoprotein biosynthesis (signal peptide cleavage).</text>
</comment>
<dbReference type="HAMAP" id="MF_00161">
    <property type="entry name" value="LspA"/>
    <property type="match status" value="1"/>
</dbReference>
<dbReference type="EMBL" id="LCJB01000049">
    <property type="protein sequence ID" value="KKT69684.1"/>
    <property type="molecule type" value="Genomic_DNA"/>
</dbReference>
<accession>A0A0G1MCM9</accession>
<keyword evidence="3 9" id="KW-0645">Protease</keyword>
<dbReference type="PRINTS" id="PR00781">
    <property type="entry name" value="LIPOSIGPTASE"/>
</dbReference>
<comment type="catalytic activity">
    <reaction evidence="9">
        <text>Release of signal peptides from bacterial membrane prolipoproteins. Hydrolyzes -Xaa-Yaa-Zaa-|-(S,diacylglyceryl)Cys-, in which Xaa is hydrophobic (preferably Leu), and Yaa (Ala or Ser) and Zaa (Gly or Ala) have small, neutral side chains.</text>
        <dbReference type="EC" id="3.4.23.36"/>
    </reaction>
</comment>
<evidence type="ECO:0000256" key="2">
    <source>
        <dbReference type="ARBA" id="ARBA00022475"/>
    </source>
</evidence>
<organism evidence="11 12">
    <name type="scientific">Candidatus Uhrbacteria bacterium GW2011_GWF2_44_350</name>
    <dbReference type="NCBI Taxonomy" id="1619000"/>
    <lineage>
        <taxon>Bacteria</taxon>
        <taxon>Candidatus Uhriibacteriota</taxon>
    </lineage>
</organism>
<keyword evidence="2 9" id="KW-1003">Cell membrane</keyword>
<keyword evidence="4 9" id="KW-0812">Transmembrane</keyword>
<comment type="caution">
    <text evidence="11">The sequence shown here is derived from an EMBL/GenBank/DDBJ whole genome shotgun (WGS) entry which is preliminary data.</text>
</comment>
<keyword evidence="5 9" id="KW-0064">Aspartyl protease</keyword>
<evidence type="ECO:0000256" key="3">
    <source>
        <dbReference type="ARBA" id="ARBA00022670"/>
    </source>
</evidence>
<proteinExistence type="inferred from homology"/>
<dbReference type="UniPathway" id="UPA00665"/>
<feature type="transmembrane region" description="Helical" evidence="9">
    <location>
        <begin position="58"/>
        <end position="79"/>
    </location>
</feature>
<dbReference type="GO" id="GO:0006508">
    <property type="term" value="P:proteolysis"/>
    <property type="evidence" value="ECO:0007669"/>
    <property type="project" value="UniProtKB-KW"/>
</dbReference>
<evidence type="ECO:0000256" key="6">
    <source>
        <dbReference type="ARBA" id="ARBA00022801"/>
    </source>
</evidence>
<keyword evidence="11" id="KW-0449">Lipoprotein</keyword>
<protein>
    <recommendedName>
        <fullName evidence="9">Lipoprotein signal peptidase</fullName>
        <ecNumber evidence="9">3.4.23.36</ecNumber>
    </recommendedName>
    <alternativeName>
        <fullName evidence="9">Prolipoprotein signal peptidase</fullName>
    </alternativeName>
    <alternativeName>
        <fullName evidence="9">Signal peptidase II</fullName>
        <shortName evidence="9">SPase II</shortName>
    </alternativeName>
</protein>
<comment type="similarity">
    <text evidence="1 9 10">Belongs to the peptidase A8 family.</text>
</comment>
<evidence type="ECO:0000256" key="4">
    <source>
        <dbReference type="ARBA" id="ARBA00022692"/>
    </source>
</evidence>
<comment type="function">
    <text evidence="9">This protein specifically catalyzes the removal of signal peptides from prolipoproteins.</text>
</comment>
<comment type="subcellular location">
    <subcellularLocation>
        <location evidence="9">Cell membrane</location>
        <topology evidence="9">Multi-pass membrane protein</topology>
    </subcellularLocation>
</comment>
<dbReference type="PATRIC" id="fig|1619000.3.peg.760"/>
<keyword evidence="6 9" id="KW-0378">Hydrolase</keyword>
<name>A0A0G1MCM9_9BACT</name>
<dbReference type="GO" id="GO:0005886">
    <property type="term" value="C:plasma membrane"/>
    <property type="evidence" value="ECO:0007669"/>
    <property type="project" value="UniProtKB-SubCell"/>
</dbReference>
<feature type="transmembrane region" description="Helical" evidence="9">
    <location>
        <begin position="86"/>
        <end position="104"/>
    </location>
</feature>
<feature type="active site" evidence="9">
    <location>
        <position position="114"/>
    </location>
</feature>
<dbReference type="AlphaFoldDB" id="A0A0G1MCM9"/>
<evidence type="ECO:0000256" key="5">
    <source>
        <dbReference type="ARBA" id="ARBA00022750"/>
    </source>
</evidence>
<keyword evidence="8 9" id="KW-0472">Membrane</keyword>
<dbReference type="InterPro" id="IPR001872">
    <property type="entry name" value="Peptidase_A8"/>
</dbReference>